<name>A0ABR9ANR1_9BACT</name>
<evidence type="ECO:0000313" key="2">
    <source>
        <dbReference type="EMBL" id="MBD8489951.1"/>
    </source>
</evidence>
<feature type="region of interest" description="Disordered" evidence="1">
    <location>
        <begin position="100"/>
        <end position="127"/>
    </location>
</feature>
<evidence type="ECO:0000313" key="3">
    <source>
        <dbReference type="Proteomes" id="UP000647133"/>
    </source>
</evidence>
<keyword evidence="3" id="KW-1185">Reference proteome</keyword>
<organism evidence="2 3">
    <name type="scientific">Echinicola arenosa</name>
    <dbReference type="NCBI Taxonomy" id="2774144"/>
    <lineage>
        <taxon>Bacteria</taxon>
        <taxon>Pseudomonadati</taxon>
        <taxon>Bacteroidota</taxon>
        <taxon>Cytophagia</taxon>
        <taxon>Cytophagales</taxon>
        <taxon>Cyclobacteriaceae</taxon>
        <taxon>Echinicola</taxon>
    </lineage>
</organism>
<sequence length="127" mass="14737">MKTDLKVLILLSVLWIKIMAAPIVFIDFKIQQERLALEECIERYATITVCRANCVLKTKIQLTTDTKEKKKSVKTSKYQEWIFIEDIPSFSLYKPRRKSSGYLREHDPSRGFVQGIDEPPQVNVSDS</sequence>
<dbReference type="RefSeq" id="WP_192010839.1">
    <property type="nucleotide sequence ID" value="NZ_JACYTQ010000005.1"/>
</dbReference>
<reference evidence="2 3" key="1">
    <citation type="submission" date="2020-09" db="EMBL/GenBank/DDBJ databases">
        <title>Echinicola sp. CAU 1574 isolated from sand of Sido Beach.</title>
        <authorList>
            <person name="Kim W."/>
        </authorList>
    </citation>
    <scope>NUCLEOTIDE SEQUENCE [LARGE SCALE GENOMIC DNA]</scope>
    <source>
        <strain evidence="2 3">CAU 1574</strain>
    </source>
</reference>
<dbReference type="Proteomes" id="UP000647133">
    <property type="component" value="Unassembled WGS sequence"/>
</dbReference>
<protein>
    <submittedName>
        <fullName evidence="2">Uncharacterized protein</fullName>
    </submittedName>
</protein>
<evidence type="ECO:0000256" key="1">
    <source>
        <dbReference type="SAM" id="MobiDB-lite"/>
    </source>
</evidence>
<dbReference type="EMBL" id="JACYTQ010000005">
    <property type="protein sequence ID" value="MBD8489951.1"/>
    <property type="molecule type" value="Genomic_DNA"/>
</dbReference>
<accession>A0ABR9ANR1</accession>
<proteinExistence type="predicted"/>
<comment type="caution">
    <text evidence="2">The sequence shown here is derived from an EMBL/GenBank/DDBJ whole genome shotgun (WGS) entry which is preliminary data.</text>
</comment>
<gene>
    <name evidence="2" type="ORF">IFO69_14435</name>
</gene>